<comment type="caution">
    <text evidence="2">The sequence shown here is derived from an EMBL/GenBank/DDBJ whole genome shotgun (WGS) entry which is preliminary data.</text>
</comment>
<dbReference type="OrthoDB" id="4457504at2"/>
<dbReference type="PANTHER" id="PTHR43162">
    <property type="match status" value="1"/>
</dbReference>
<dbReference type="SUPFAM" id="SSF51735">
    <property type="entry name" value="NAD(P)-binding Rossmann-fold domains"/>
    <property type="match status" value="1"/>
</dbReference>
<dbReference type="Proteomes" id="UP000295302">
    <property type="component" value="Unassembled WGS sequence"/>
</dbReference>
<protein>
    <submittedName>
        <fullName evidence="2">NmrA family transcriptional regulator</fullName>
    </submittedName>
</protein>
<organism evidence="2 3">
    <name type="scientific">Nonomuraea terrae</name>
    <dbReference type="NCBI Taxonomy" id="2530383"/>
    <lineage>
        <taxon>Bacteria</taxon>
        <taxon>Bacillati</taxon>
        <taxon>Actinomycetota</taxon>
        <taxon>Actinomycetes</taxon>
        <taxon>Streptosporangiales</taxon>
        <taxon>Streptosporangiaceae</taxon>
        <taxon>Nonomuraea</taxon>
    </lineage>
</organism>
<evidence type="ECO:0000259" key="1">
    <source>
        <dbReference type="Pfam" id="PF13460"/>
    </source>
</evidence>
<dbReference type="Gene3D" id="3.90.25.10">
    <property type="entry name" value="UDP-galactose 4-epimerase, domain 1"/>
    <property type="match status" value="1"/>
</dbReference>
<evidence type="ECO:0000313" key="3">
    <source>
        <dbReference type="Proteomes" id="UP000295302"/>
    </source>
</evidence>
<gene>
    <name evidence="2" type="ORF">E1286_42635</name>
</gene>
<dbReference type="AlphaFoldDB" id="A0A4R4XQ07"/>
<reference evidence="2 3" key="1">
    <citation type="submission" date="2019-03" db="EMBL/GenBank/DDBJ databases">
        <title>Draft genome sequences of novel Actinobacteria.</title>
        <authorList>
            <person name="Sahin N."/>
            <person name="Ay H."/>
            <person name="Saygin H."/>
        </authorList>
    </citation>
    <scope>NUCLEOTIDE SEQUENCE [LARGE SCALE GENOMIC DNA]</scope>
    <source>
        <strain evidence="2 3">CH32</strain>
    </source>
</reference>
<dbReference type="Gene3D" id="3.40.50.720">
    <property type="entry name" value="NAD(P)-binding Rossmann-like Domain"/>
    <property type="match status" value="1"/>
</dbReference>
<name>A0A4R4XQ07_9ACTN</name>
<dbReference type="RefSeq" id="WP_132622354.1">
    <property type="nucleotide sequence ID" value="NZ_SMKQ01000265.1"/>
</dbReference>
<dbReference type="InterPro" id="IPR051604">
    <property type="entry name" value="Ergot_Alk_Oxidoreductase"/>
</dbReference>
<dbReference type="EMBL" id="SMKQ01000265">
    <property type="protein sequence ID" value="TDD33144.1"/>
    <property type="molecule type" value="Genomic_DNA"/>
</dbReference>
<evidence type="ECO:0000313" key="2">
    <source>
        <dbReference type="EMBL" id="TDD33144.1"/>
    </source>
</evidence>
<keyword evidence="3" id="KW-1185">Reference proteome</keyword>
<proteinExistence type="predicted"/>
<dbReference type="PANTHER" id="PTHR43162:SF1">
    <property type="entry name" value="PRESTALK A DIFFERENTIATION PROTEIN A"/>
    <property type="match status" value="1"/>
</dbReference>
<sequence>MIVVTGATGVIGRALVGLLRGGRRPPPEVLAVARRPAGDLDCPYALADFERPETIGALLSPGDRLFLNSSLWPGFADAHRAVIDLAARAGAAQIVSVSVRGAAPGGRLGTGMHGLVDAHLRKSGVPWTILQPGGFLQNLPHDFRDGVMYGSYGPGPVSYVDARDLAEVAASLLTRPVGPDAEHVLTGPESLSHDRVAEEITRALGRPFRYVDLPVREMTAHLERQGMPRPLATDLAALMAETGDGRWSTTTTAVQDLTGRPPRSLSAFLADHREAFA</sequence>
<dbReference type="InterPro" id="IPR016040">
    <property type="entry name" value="NAD(P)-bd_dom"/>
</dbReference>
<feature type="domain" description="NAD(P)-binding" evidence="1">
    <location>
        <begin position="6"/>
        <end position="176"/>
    </location>
</feature>
<dbReference type="InterPro" id="IPR036291">
    <property type="entry name" value="NAD(P)-bd_dom_sf"/>
</dbReference>
<dbReference type="Pfam" id="PF13460">
    <property type="entry name" value="NAD_binding_10"/>
    <property type="match status" value="1"/>
</dbReference>
<accession>A0A4R4XQ07</accession>